<feature type="transmembrane region" description="Helical" evidence="1">
    <location>
        <begin position="166"/>
        <end position="183"/>
    </location>
</feature>
<keyword evidence="3" id="KW-1185">Reference proteome</keyword>
<evidence type="ECO:0000313" key="3">
    <source>
        <dbReference type="Proteomes" id="UP000190092"/>
    </source>
</evidence>
<feature type="transmembrane region" description="Helical" evidence="1">
    <location>
        <begin position="94"/>
        <end position="112"/>
    </location>
</feature>
<evidence type="ECO:0000256" key="1">
    <source>
        <dbReference type="SAM" id="Phobius"/>
    </source>
</evidence>
<feature type="transmembrane region" description="Helical" evidence="1">
    <location>
        <begin position="68"/>
        <end position="88"/>
    </location>
</feature>
<evidence type="ECO:0000313" key="2">
    <source>
        <dbReference type="EMBL" id="SJZ31730.1"/>
    </source>
</evidence>
<proteinExistence type="predicted"/>
<protein>
    <submittedName>
        <fullName evidence="2">Uncharacterized membrane-anchored protein</fullName>
    </submittedName>
</protein>
<dbReference type="EMBL" id="FUWJ01000001">
    <property type="protein sequence ID" value="SJZ31730.1"/>
    <property type="molecule type" value="Genomic_DNA"/>
</dbReference>
<dbReference type="AlphaFoldDB" id="A0A1T4JNI6"/>
<feature type="transmembrane region" description="Helical" evidence="1">
    <location>
        <begin position="220"/>
        <end position="241"/>
    </location>
</feature>
<gene>
    <name evidence="2" type="ORF">SAMN02745126_00248</name>
</gene>
<feature type="transmembrane region" description="Helical" evidence="1">
    <location>
        <begin position="12"/>
        <end position="28"/>
    </location>
</feature>
<name>A0A1T4JNI6_9HYPH</name>
<keyword evidence="1" id="KW-1133">Transmembrane helix</keyword>
<feature type="transmembrane region" description="Helical" evidence="1">
    <location>
        <begin position="195"/>
        <end position="214"/>
    </location>
</feature>
<dbReference type="RefSeq" id="WP_085932012.1">
    <property type="nucleotide sequence ID" value="NZ_FUWJ01000001.1"/>
</dbReference>
<keyword evidence="1" id="KW-0472">Membrane</keyword>
<sequence length="248" mass="27255">MDERHVPPVGLRYWLLFLITSVFGSHMGDAVRSLVSSGLLCQILVLAGFLSLVFVIERRDRRASDIHYWSAVIIVQMMAVRLADFSVIQLHINRIELVIGLMVLLAATLVMSRSDETRIFSRLQLERPAADARPMADFPHWMGLLIASVAGSVAADLFAITFHLGAAGSALAISVVAIVLVYLQWPTRRGRLHAFWITTTLVRADGIAIADVLVKKSYLHLGLALGTVLSGLVVIGLLLSWRPPKSLI</sequence>
<accession>A0A1T4JNI6</accession>
<feature type="transmembrane region" description="Helical" evidence="1">
    <location>
        <begin position="34"/>
        <end position="56"/>
    </location>
</feature>
<reference evidence="3" key="1">
    <citation type="submission" date="2017-02" db="EMBL/GenBank/DDBJ databases">
        <authorList>
            <person name="Varghese N."/>
            <person name="Submissions S."/>
        </authorList>
    </citation>
    <scope>NUCLEOTIDE SEQUENCE [LARGE SCALE GENOMIC DNA]</scope>
    <source>
        <strain evidence="3">ATCC 27094</strain>
    </source>
</reference>
<organism evidence="2 3">
    <name type="scientific">Enhydrobacter aerosaccus</name>
    <dbReference type="NCBI Taxonomy" id="225324"/>
    <lineage>
        <taxon>Bacteria</taxon>
        <taxon>Pseudomonadati</taxon>
        <taxon>Pseudomonadota</taxon>
        <taxon>Alphaproteobacteria</taxon>
        <taxon>Hyphomicrobiales</taxon>
        <taxon>Enhydrobacter</taxon>
    </lineage>
</organism>
<keyword evidence="1" id="KW-0812">Transmembrane</keyword>
<dbReference type="OrthoDB" id="9794709at2"/>
<dbReference type="Proteomes" id="UP000190092">
    <property type="component" value="Unassembled WGS sequence"/>
</dbReference>